<keyword evidence="1" id="KW-0614">Plasmid</keyword>
<accession>M1MYT6</accession>
<name>M1MYT6_9CLOT</name>
<evidence type="ECO:0000313" key="2">
    <source>
        <dbReference type="Proteomes" id="UP000011728"/>
    </source>
</evidence>
<dbReference type="Proteomes" id="UP000011728">
    <property type="component" value="Plasmid Csp_135p"/>
</dbReference>
<protein>
    <submittedName>
        <fullName evidence="1">Uncharacterized protein</fullName>
    </submittedName>
</protein>
<geneLocation type="plasmid" evidence="1 2">
    <name>Csp_135p</name>
</geneLocation>
<dbReference type="HOGENOM" id="CLU_1793136_0_0_9"/>
<evidence type="ECO:0000313" key="1">
    <source>
        <dbReference type="EMBL" id="AGF59661.1"/>
    </source>
</evidence>
<reference evidence="1 2" key="1">
    <citation type="submission" date="2013-02" db="EMBL/GenBank/DDBJ databases">
        <title>Genome sequence of Clostridium saccharoperbutylacetonicum N1-4(HMT).</title>
        <authorList>
            <person name="Poehlein A."/>
            <person name="Daniel R."/>
        </authorList>
    </citation>
    <scope>NUCLEOTIDE SEQUENCE [LARGE SCALE GENOMIC DNA]</scope>
    <source>
        <strain evidence="2">N1-4(HMT)</strain>
        <plasmid evidence="2">Plasmid Csp_135p</plasmid>
    </source>
</reference>
<dbReference type="KEGG" id="csr:Cspa_135p01010"/>
<organism evidence="1 2">
    <name type="scientific">Clostridium saccharoperbutylacetonicum N1-4(HMT)</name>
    <dbReference type="NCBI Taxonomy" id="931276"/>
    <lineage>
        <taxon>Bacteria</taxon>
        <taxon>Bacillati</taxon>
        <taxon>Bacillota</taxon>
        <taxon>Clostridia</taxon>
        <taxon>Eubacteriales</taxon>
        <taxon>Clostridiaceae</taxon>
        <taxon>Clostridium</taxon>
    </lineage>
</organism>
<proteinExistence type="predicted"/>
<dbReference type="EMBL" id="CP004122">
    <property type="protein sequence ID" value="AGF59661.1"/>
    <property type="molecule type" value="Genomic_DNA"/>
</dbReference>
<dbReference type="AlphaFoldDB" id="M1MYT6"/>
<dbReference type="RefSeq" id="WP_015395968.1">
    <property type="nucleotide sequence ID" value="NC_020292.1"/>
</dbReference>
<dbReference type="PATRIC" id="fig|931276.5.peg.5986"/>
<gene>
    <name evidence="1" type="ORF">Cspa_135p01010</name>
</gene>
<sequence length="144" mass="16900">MKEMVNIGNKERACNILMYLEFKASVGDFYVFKCSKRYYKKSNKIEKCNFYVVYSLKRKDVLFKFHVENMGDIFGFLTDNDKIKFLEEVLLFGGIVMQDIAVEKIQTGSYSLHIANKQDIYNKELVFSKYNAEVNLIDPKHLCC</sequence>
<keyword evidence="2" id="KW-1185">Reference proteome</keyword>